<sequence length="197" mass="22320">MAYTIELIKKEDQKTSCWSGGTTTQLAIYPPSSEYGKLNFKWRLSSAKVEVEESTFTNLPGIWRHIMVIEGKLKLNHEGHHNISLNPFEKDSFSGDWTTKSYGKVTDFNLMLNKDCSGDIYPIMLNKNLSFTINSDSSTTEALYCVQGPIEIITNKDDKIALNAGDLLLINKEKEDLEIELNSKNEDSIVIRVCINY</sequence>
<protein>
    <submittedName>
        <fullName evidence="1">HutD family protein</fullName>
    </submittedName>
</protein>
<dbReference type="PANTHER" id="PTHR37943:SF1">
    <property type="entry name" value="PROTEIN VES"/>
    <property type="match status" value="1"/>
</dbReference>
<dbReference type="CDD" id="cd02208">
    <property type="entry name" value="cupin_RmlC-like"/>
    <property type="match status" value="1"/>
</dbReference>
<comment type="caution">
    <text evidence="1">The sequence shown here is derived from an EMBL/GenBank/DDBJ whole genome shotgun (WGS) entry which is preliminary data.</text>
</comment>
<reference evidence="1 2" key="1">
    <citation type="submission" date="2021-06" db="EMBL/GenBank/DDBJ databases">
        <authorList>
            <person name="Sun Q."/>
            <person name="Li D."/>
        </authorList>
    </citation>
    <scope>NUCLEOTIDE SEQUENCE [LARGE SCALE GENOMIC DNA]</scope>
    <source>
        <strain evidence="1 2">MSJ-11</strain>
    </source>
</reference>
<dbReference type="EMBL" id="JAHLQF010000001">
    <property type="protein sequence ID" value="MBU5483187.1"/>
    <property type="molecule type" value="Genomic_DNA"/>
</dbReference>
<name>A0ABS6EEH7_9CLOT</name>
<dbReference type="Pfam" id="PF05962">
    <property type="entry name" value="HutD"/>
    <property type="match status" value="1"/>
</dbReference>
<dbReference type="InterPro" id="IPR010282">
    <property type="entry name" value="Uncharacterised_HutD/Ves"/>
</dbReference>
<dbReference type="Proteomes" id="UP000726170">
    <property type="component" value="Unassembled WGS sequence"/>
</dbReference>
<gene>
    <name evidence="1" type="ORF">KQI86_02535</name>
</gene>
<evidence type="ECO:0000313" key="2">
    <source>
        <dbReference type="Proteomes" id="UP000726170"/>
    </source>
</evidence>
<proteinExistence type="predicted"/>
<organism evidence="1 2">
    <name type="scientific">Clostridium mobile</name>
    <dbReference type="NCBI Taxonomy" id="2841512"/>
    <lineage>
        <taxon>Bacteria</taxon>
        <taxon>Bacillati</taxon>
        <taxon>Bacillota</taxon>
        <taxon>Clostridia</taxon>
        <taxon>Eubacteriales</taxon>
        <taxon>Clostridiaceae</taxon>
        <taxon>Clostridium</taxon>
    </lineage>
</organism>
<keyword evidence="2" id="KW-1185">Reference proteome</keyword>
<dbReference type="RefSeq" id="WP_216437585.1">
    <property type="nucleotide sequence ID" value="NZ_JAHLQF010000001.1"/>
</dbReference>
<accession>A0ABS6EEH7</accession>
<dbReference type="PANTHER" id="PTHR37943">
    <property type="entry name" value="PROTEIN VES"/>
    <property type="match status" value="1"/>
</dbReference>
<evidence type="ECO:0000313" key="1">
    <source>
        <dbReference type="EMBL" id="MBU5483187.1"/>
    </source>
</evidence>